<evidence type="ECO:0000313" key="2">
    <source>
        <dbReference type="Proteomes" id="UP001491310"/>
    </source>
</evidence>
<dbReference type="EMBL" id="JALJOT010000001">
    <property type="protein sequence ID" value="KAK9918392.1"/>
    <property type="molecule type" value="Genomic_DNA"/>
</dbReference>
<dbReference type="InterPro" id="IPR029063">
    <property type="entry name" value="SAM-dependent_MTases_sf"/>
</dbReference>
<dbReference type="SUPFAM" id="SSF53335">
    <property type="entry name" value="S-adenosyl-L-methionine-dependent methyltransferases"/>
    <property type="match status" value="1"/>
</dbReference>
<evidence type="ECO:0000313" key="1">
    <source>
        <dbReference type="EMBL" id="KAK9918392.1"/>
    </source>
</evidence>
<reference evidence="1 2" key="1">
    <citation type="journal article" date="2024" name="Nat. Commun.">
        <title>Phylogenomics reveals the evolutionary origins of lichenization in chlorophyte algae.</title>
        <authorList>
            <person name="Puginier C."/>
            <person name="Libourel C."/>
            <person name="Otte J."/>
            <person name="Skaloud P."/>
            <person name="Haon M."/>
            <person name="Grisel S."/>
            <person name="Petersen M."/>
            <person name="Berrin J.G."/>
            <person name="Delaux P.M."/>
            <person name="Dal Grande F."/>
            <person name="Keller J."/>
        </authorList>
    </citation>
    <scope>NUCLEOTIDE SEQUENCE [LARGE SCALE GENOMIC DNA]</scope>
    <source>
        <strain evidence="1 2">SAG 216-7</strain>
    </source>
</reference>
<protein>
    <recommendedName>
        <fullName evidence="3">S-adenosyl-L-methionine-dependent methyltransferase</fullName>
    </recommendedName>
</protein>
<dbReference type="Proteomes" id="UP001491310">
    <property type="component" value="Unassembled WGS sequence"/>
</dbReference>
<accession>A0ABR2Z346</accession>
<name>A0ABR2Z346_9CHLO</name>
<proteinExistence type="predicted"/>
<comment type="caution">
    <text evidence="1">The sequence shown here is derived from an EMBL/GenBank/DDBJ whole genome shotgun (WGS) entry which is preliminary data.</text>
</comment>
<keyword evidence="2" id="KW-1185">Reference proteome</keyword>
<organism evidence="1 2">
    <name type="scientific">Coccomyxa subellipsoidea</name>
    <dbReference type="NCBI Taxonomy" id="248742"/>
    <lineage>
        <taxon>Eukaryota</taxon>
        <taxon>Viridiplantae</taxon>
        <taxon>Chlorophyta</taxon>
        <taxon>core chlorophytes</taxon>
        <taxon>Trebouxiophyceae</taxon>
        <taxon>Trebouxiophyceae incertae sedis</taxon>
        <taxon>Coccomyxaceae</taxon>
        <taxon>Coccomyxa</taxon>
    </lineage>
</organism>
<sequence>MLTGIVEIVPGVSLLKGRLSSHETTQMLQAEGLAESDLIPGKYEGILLLKAGAEVHFQDYNQEVLRALTAPNVAANTAASGQHAEGCTLRRPRYFAGDWTGLPCLLEKEGLLATYDVILSAETVYNLDSQRHLLKCIKQGLRPKVGQAWIAAKSYYFGVGGGTASFIQLVDRDGTFEVKAVDVIDDGASNKREILLLSFKA</sequence>
<gene>
    <name evidence="1" type="ORF">WJX75_003758</name>
</gene>
<evidence type="ECO:0008006" key="3">
    <source>
        <dbReference type="Google" id="ProtNLM"/>
    </source>
</evidence>
<dbReference type="Gene3D" id="3.40.50.150">
    <property type="entry name" value="Vaccinia Virus protein VP39"/>
    <property type="match status" value="1"/>
</dbReference>